<evidence type="ECO:0000259" key="4">
    <source>
        <dbReference type="Pfam" id="PF01578"/>
    </source>
</evidence>
<dbReference type="eggNOG" id="arCOG00268">
    <property type="taxonomic scope" value="Archaea"/>
</dbReference>
<evidence type="ECO:0000313" key="5">
    <source>
        <dbReference type="EMBL" id="ABO09331.1"/>
    </source>
</evidence>
<comment type="similarity">
    <text evidence="1">Belongs to the CcmF/CycK/Ccl1/NrfE/CcsA family.</text>
</comment>
<dbReference type="Pfam" id="PF01578">
    <property type="entry name" value="Cytochrom_C_asm"/>
    <property type="match status" value="1"/>
</dbReference>
<protein>
    <submittedName>
        <fullName evidence="5">Cytochrome c assembly protein</fullName>
    </submittedName>
</protein>
<dbReference type="RefSeq" id="WP_011850589.1">
    <property type="nucleotide sequence ID" value="NC_009073.1"/>
</dbReference>
<dbReference type="KEGG" id="pcl:Pcal_1915"/>
<dbReference type="GO" id="GO:0016020">
    <property type="term" value="C:membrane"/>
    <property type="evidence" value="ECO:0007669"/>
    <property type="project" value="InterPro"/>
</dbReference>
<feature type="transmembrane region" description="Helical" evidence="3">
    <location>
        <begin position="380"/>
        <end position="397"/>
    </location>
</feature>
<dbReference type="HOGENOM" id="CLU_382045_0_0_2"/>
<dbReference type="GO" id="GO:0015232">
    <property type="term" value="F:heme transmembrane transporter activity"/>
    <property type="evidence" value="ECO:0007669"/>
    <property type="project" value="InterPro"/>
</dbReference>
<gene>
    <name evidence="5" type="ordered locus">Pcal_1915</name>
</gene>
<dbReference type="OrthoDB" id="15291at2157"/>
<evidence type="ECO:0000256" key="2">
    <source>
        <dbReference type="ARBA" id="ARBA00022748"/>
    </source>
</evidence>
<accession>A3MXG4</accession>
<feature type="transmembrane region" description="Helical" evidence="3">
    <location>
        <begin position="281"/>
        <end position="308"/>
    </location>
</feature>
<keyword evidence="3" id="KW-1133">Transmembrane helix</keyword>
<feature type="transmembrane region" description="Helical" evidence="3">
    <location>
        <begin position="168"/>
        <end position="186"/>
    </location>
</feature>
<dbReference type="GO" id="GO:0017004">
    <property type="term" value="P:cytochrome complex assembly"/>
    <property type="evidence" value="ECO:0007669"/>
    <property type="project" value="UniProtKB-KW"/>
</dbReference>
<dbReference type="EMBL" id="CP000561">
    <property type="protein sequence ID" value="ABO09331.1"/>
    <property type="molecule type" value="Genomic_DNA"/>
</dbReference>
<feature type="transmembrane region" description="Helical" evidence="3">
    <location>
        <begin position="320"/>
        <end position="344"/>
    </location>
</feature>
<reference evidence="5" key="1">
    <citation type="submission" date="2007-02" db="EMBL/GenBank/DDBJ databases">
        <title>Complete sequence of Pyrobaculum calidifontis JCM 11548.</title>
        <authorList>
            <consortium name="US DOE Joint Genome Institute"/>
            <person name="Copeland A."/>
            <person name="Lucas S."/>
            <person name="Lapidus A."/>
            <person name="Barry K."/>
            <person name="Glavina del Rio T."/>
            <person name="Dalin E."/>
            <person name="Tice H."/>
            <person name="Pitluck S."/>
            <person name="Chain P."/>
            <person name="Malfatti S."/>
            <person name="Shin M."/>
            <person name="Vergez L."/>
            <person name="Schmutz J."/>
            <person name="Larimer F."/>
            <person name="Land M."/>
            <person name="Hauser L."/>
            <person name="Kyrpides N."/>
            <person name="Mikhailova N."/>
            <person name="Cozen A.E."/>
            <person name="Fitz-Gibbon S.T."/>
            <person name="House C.H."/>
            <person name="Saltikov C."/>
            <person name="Lowe T.M."/>
            <person name="Richardson P."/>
        </authorList>
    </citation>
    <scope>NUCLEOTIDE SEQUENCE [LARGE SCALE GENOMIC DNA]</scope>
    <source>
        <strain evidence="5">JCM 11548</strain>
    </source>
</reference>
<keyword evidence="2" id="KW-0201">Cytochrome c-type biogenesis</keyword>
<keyword evidence="3" id="KW-0472">Membrane</keyword>
<dbReference type="PANTHER" id="PTHR43653:SF4">
    <property type="entry name" value="CYTOCHROME C BIOGENESIS CCMF N-TERMINAL-LIKE MITOCHONDRIAL PROTEIN 1-RELATED"/>
    <property type="match status" value="1"/>
</dbReference>
<feature type="transmembrane region" description="Helical" evidence="3">
    <location>
        <begin position="223"/>
        <end position="246"/>
    </location>
</feature>
<feature type="transmembrane region" description="Helical" evidence="3">
    <location>
        <begin position="68"/>
        <end position="88"/>
    </location>
</feature>
<sequence>MDILYLVLLTAAAALNFSAAFSRRLAVPAAAATTALALYHFALFFADGFDVVVVYINAARGMPPLEKAAAALASIPGAVFVMATALVWGGLRSRAAHAAAALLLAYAAAERPFETVPQLIPGYYPHSGMGLNPLLRSVWAVPHPVAVLVGYGLLLAGAAARSHGAFKWGWLSLSLGLFLGAVWSYQTFGWSGYWAWDPVENALLAVWLTATAALHLKNDGGRIATAGVLLGAVAVNQGGFSALHSFVGSTPTPQVLLAASLALTLWGLAKISKGIPRDPALAATALGMAGAGVFIYATVAFPALYSALLGASIQPPSGDAFVSLFVAPLALAVYGGLALSSLYYSRQRSALLIYALWPAAAAALAAWYRPAFESPWSTNFLLFLLVGGAAASVYFAARSQHSAAHRALHAVVFALVAAIAVSGPFSYSQAYYKLTPVEPGGRYVTLWSWPYPAELALEVTAAVDSVAVEVPPTAALPALPNYTAYVKAVGGVFSLSGLNYTVVDLAGVKYVVVWSGGRELGRVGAVPVVEVERNGTAVVFPAPLDLVEALSVNPGAVRRFLECGGGDNVLPRGVDFRGRVYVDGADAVFTARYDASGWLKGVGGLVVGVADVYKPLVGYNVVLAPAMETVGGAMWDAATAAYVRELLSQCNAGAAYAVLASVGARNLTQVALYLAKAHGAWVAAVKPVPLISELYALSAAVIALSAYLLAKDQRQNRA</sequence>
<dbReference type="InterPro" id="IPR002541">
    <property type="entry name" value="Cyt_c_assembly"/>
</dbReference>
<feature type="transmembrane region" description="Helical" evidence="3">
    <location>
        <begin position="694"/>
        <end position="710"/>
    </location>
</feature>
<dbReference type="GeneID" id="4908907"/>
<keyword evidence="3" id="KW-0812">Transmembrane</keyword>
<feature type="domain" description="Cytochrome c assembly protein" evidence="4">
    <location>
        <begin position="165"/>
        <end position="219"/>
    </location>
</feature>
<feature type="transmembrane region" description="Helical" evidence="3">
    <location>
        <begin position="351"/>
        <end position="368"/>
    </location>
</feature>
<dbReference type="InterPro" id="IPR003567">
    <property type="entry name" value="Cyt_c_biogenesis"/>
</dbReference>
<organism evidence="5 6">
    <name type="scientific">Pyrobaculum calidifontis (strain DSM 21063 / JCM 11548 / VA1)</name>
    <dbReference type="NCBI Taxonomy" id="410359"/>
    <lineage>
        <taxon>Archaea</taxon>
        <taxon>Thermoproteota</taxon>
        <taxon>Thermoprotei</taxon>
        <taxon>Thermoproteales</taxon>
        <taxon>Thermoproteaceae</taxon>
        <taxon>Pyrobaculum</taxon>
    </lineage>
</organism>
<feature type="transmembrane region" description="Helical" evidence="3">
    <location>
        <begin position="252"/>
        <end position="269"/>
    </location>
</feature>
<feature type="transmembrane region" description="Helical" evidence="3">
    <location>
        <begin position="409"/>
        <end position="427"/>
    </location>
</feature>
<dbReference type="PANTHER" id="PTHR43653">
    <property type="entry name" value="CYTOCHROME C ASSEMBLY PROTEIN-RELATED"/>
    <property type="match status" value="1"/>
</dbReference>
<dbReference type="Proteomes" id="UP000001431">
    <property type="component" value="Chromosome"/>
</dbReference>
<name>A3MXG4_PYRCJ</name>
<dbReference type="STRING" id="410359.Pcal_1915"/>
<proteinExistence type="inferred from homology"/>
<keyword evidence="6" id="KW-1185">Reference proteome</keyword>
<evidence type="ECO:0000313" key="6">
    <source>
        <dbReference type="Proteomes" id="UP000001431"/>
    </source>
</evidence>
<dbReference type="AlphaFoldDB" id="A3MXG4"/>
<feature type="transmembrane region" description="Helical" evidence="3">
    <location>
        <begin position="36"/>
        <end position="56"/>
    </location>
</feature>
<dbReference type="GO" id="GO:0020037">
    <property type="term" value="F:heme binding"/>
    <property type="evidence" value="ECO:0007669"/>
    <property type="project" value="InterPro"/>
</dbReference>
<feature type="transmembrane region" description="Helical" evidence="3">
    <location>
        <begin position="198"/>
        <end position="216"/>
    </location>
</feature>
<feature type="transmembrane region" description="Helical" evidence="3">
    <location>
        <begin position="137"/>
        <end position="156"/>
    </location>
</feature>
<evidence type="ECO:0000256" key="3">
    <source>
        <dbReference type="SAM" id="Phobius"/>
    </source>
</evidence>
<evidence type="ECO:0000256" key="1">
    <source>
        <dbReference type="ARBA" id="ARBA00009186"/>
    </source>
</evidence>